<feature type="chain" id="PRO_5002672053" evidence="1">
    <location>
        <begin position="20"/>
        <end position="55"/>
    </location>
</feature>
<gene>
    <name evidence="2" type="ORF">OSTLU_32553</name>
</gene>
<proteinExistence type="predicted"/>
<dbReference type="AlphaFoldDB" id="A4RZY2"/>
<evidence type="ECO:0000313" key="2">
    <source>
        <dbReference type="EMBL" id="ABO96941.1"/>
    </source>
</evidence>
<evidence type="ECO:0000313" key="3">
    <source>
        <dbReference type="Proteomes" id="UP000001568"/>
    </source>
</evidence>
<organism evidence="2 3">
    <name type="scientific">Ostreococcus lucimarinus (strain CCE9901)</name>
    <dbReference type="NCBI Taxonomy" id="436017"/>
    <lineage>
        <taxon>Eukaryota</taxon>
        <taxon>Viridiplantae</taxon>
        <taxon>Chlorophyta</taxon>
        <taxon>Mamiellophyceae</taxon>
        <taxon>Mamiellales</taxon>
        <taxon>Bathycoccaceae</taxon>
        <taxon>Ostreococcus</taxon>
    </lineage>
</organism>
<name>A4RZY2_OSTLU</name>
<sequence length="55" mass="6287">MLAFFLVLFVSARFRPCAATRVSTRVYEKDDGATIDVTREHRLNGYFVSAVYTKP</sequence>
<evidence type="ECO:0000256" key="1">
    <source>
        <dbReference type="SAM" id="SignalP"/>
    </source>
</evidence>
<dbReference type="EMBL" id="CP000587">
    <property type="protein sequence ID" value="ABO96941.1"/>
    <property type="molecule type" value="Genomic_DNA"/>
</dbReference>
<feature type="signal peptide" evidence="1">
    <location>
        <begin position="1"/>
        <end position="19"/>
    </location>
</feature>
<dbReference type="KEGG" id="olu:OSTLU_32553"/>
<reference evidence="2 3" key="1">
    <citation type="journal article" date="2007" name="Proc. Natl. Acad. Sci. U.S.A.">
        <title>The tiny eukaryote Ostreococcus provides genomic insights into the paradox of plankton speciation.</title>
        <authorList>
            <person name="Palenik B."/>
            <person name="Grimwood J."/>
            <person name="Aerts A."/>
            <person name="Rouze P."/>
            <person name="Salamov A."/>
            <person name="Putnam N."/>
            <person name="Dupont C."/>
            <person name="Jorgensen R."/>
            <person name="Derelle E."/>
            <person name="Rombauts S."/>
            <person name="Zhou K."/>
            <person name="Otillar R."/>
            <person name="Merchant S.S."/>
            <person name="Podell S."/>
            <person name="Gaasterland T."/>
            <person name="Napoli C."/>
            <person name="Gendler K."/>
            <person name="Manuell A."/>
            <person name="Tai V."/>
            <person name="Vallon O."/>
            <person name="Piganeau G."/>
            <person name="Jancek S."/>
            <person name="Heijde M."/>
            <person name="Jabbari K."/>
            <person name="Bowler C."/>
            <person name="Lohr M."/>
            <person name="Robbens S."/>
            <person name="Werner G."/>
            <person name="Dubchak I."/>
            <person name="Pazour G.J."/>
            <person name="Ren Q."/>
            <person name="Paulsen I."/>
            <person name="Delwiche C."/>
            <person name="Schmutz J."/>
            <person name="Rokhsar D."/>
            <person name="Van de Peer Y."/>
            <person name="Moreau H."/>
            <person name="Grigoriev I.V."/>
        </authorList>
    </citation>
    <scope>NUCLEOTIDE SEQUENCE [LARGE SCALE GENOMIC DNA]</scope>
    <source>
        <strain evidence="2 3">CCE9901</strain>
    </source>
</reference>
<dbReference type="Proteomes" id="UP000001568">
    <property type="component" value="Chromosome 7"/>
</dbReference>
<protein>
    <submittedName>
        <fullName evidence="2">Uncharacterized protein</fullName>
    </submittedName>
</protein>
<accession>A4RZY2</accession>
<keyword evidence="3" id="KW-1185">Reference proteome</keyword>
<dbReference type="Gramene" id="ABO96941">
    <property type="protein sequence ID" value="ABO96941"/>
    <property type="gene ID" value="OSTLU_32553"/>
</dbReference>
<keyword evidence="1" id="KW-0732">Signal</keyword>
<dbReference type="GeneID" id="5002811"/>
<dbReference type="HOGENOM" id="CLU_3035772_0_0_1"/>
<dbReference type="RefSeq" id="XP_001418648.1">
    <property type="nucleotide sequence ID" value="XM_001418611.1"/>
</dbReference>